<sequence>MKDPLLSRIGYLRRHVTAAAVTLSSPLHITPDTFAAVSASCYGHAVPLSPSNLAPLRVAADVLDISGDVDGGGDDLRRRTEAYFTNVVSGNRDAADHVLRSCLRLLPDAEAAASLASRCVESLATTDGLDGRSGWIDGMCALSAEDFQIIATSLRARSARSLDLLYRIADLYLKEHPGKLTEEEKNRICSTVDCRRLSPQLLIHAVQNPRMPLRFVVRAMLIEQLHTRRSIFGRHHHRRPPLQPPAVDVDPTPDNTLGAILQRDAALRQVIHLRASMEAMCAKVETLEGDLAEMRLRLRRSTEEREQQQQRAIVAETESVRSASFRFASDKGSARRMEAERERSWASSEKSSRERSIGRAFLMGIKSVFRTSRSEGHGGGPEITEVDRENQQSRHHHHRRAGSFS</sequence>
<proteinExistence type="inferred from homology"/>
<evidence type="ECO:0000313" key="7">
    <source>
        <dbReference type="Proteomes" id="UP001180020"/>
    </source>
</evidence>
<keyword evidence="7" id="KW-1185">Reference proteome</keyword>
<dbReference type="PANTHER" id="PTHR32370">
    <property type="entry name" value="OS12G0117600 PROTEIN"/>
    <property type="match status" value="1"/>
</dbReference>
<dbReference type="Proteomes" id="UP001180020">
    <property type="component" value="Unassembled WGS sequence"/>
</dbReference>
<dbReference type="Pfam" id="PF03000">
    <property type="entry name" value="NPH3"/>
    <property type="match status" value="1"/>
</dbReference>
<evidence type="ECO:0000256" key="1">
    <source>
        <dbReference type="ARBA" id="ARBA00022786"/>
    </source>
</evidence>
<feature type="domain" description="NPH3" evidence="5">
    <location>
        <begin position="142"/>
        <end position="226"/>
    </location>
</feature>
<evidence type="ECO:0000313" key="6">
    <source>
        <dbReference type="EMBL" id="KAK1315753.1"/>
    </source>
</evidence>
<name>A0AAV9ESK2_ACOCL</name>
<feature type="compositionally biased region" description="Basic residues" evidence="4">
    <location>
        <begin position="393"/>
        <end position="405"/>
    </location>
</feature>
<comment type="caution">
    <text evidence="6">The sequence shown here is derived from an EMBL/GenBank/DDBJ whole genome shotgun (WGS) entry which is preliminary data.</text>
</comment>
<dbReference type="InterPro" id="IPR027356">
    <property type="entry name" value="NPH3_dom"/>
</dbReference>
<evidence type="ECO:0000256" key="3">
    <source>
        <dbReference type="SAM" id="Coils"/>
    </source>
</evidence>
<gene>
    <name evidence="6" type="ORF">QJS10_CPA05g01214</name>
</gene>
<dbReference type="PROSITE" id="PS51649">
    <property type="entry name" value="NPH3"/>
    <property type="match status" value="1"/>
</dbReference>
<keyword evidence="1" id="KW-0833">Ubl conjugation pathway</keyword>
<protein>
    <submittedName>
        <fullName evidence="6">BTB/POZ domain-containing protein</fullName>
    </submittedName>
</protein>
<organism evidence="6 7">
    <name type="scientific">Acorus calamus</name>
    <name type="common">Sweet flag</name>
    <dbReference type="NCBI Taxonomy" id="4465"/>
    <lineage>
        <taxon>Eukaryota</taxon>
        <taxon>Viridiplantae</taxon>
        <taxon>Streptophyta</taxon>
        <taxon>Embryophyta</taxon>
        <taxon>Tracheophyta</taxon>
        <taxon>Spermatophyta</taxon>
        <taxon>Magnoliopsida</taxon>
        <taxon>Liliopsida</taxon>
        <taxon>Acoraceae</taxon>
        <taxon>Acorus</taxon>
    </lineage>
</organism>
<reference evidence="6" key="1">
    <citation type="journal article" date="2023" name="Nat. Commun.">
        <title>Diploid and tetraploid genomes of Acorus and the evolution of monocots.</title>
        <authorList>
            <person name="Ma L."/>
            <person name="Liu K.W."/>
            <person name="Li Z."/>
            <person name="Hsiao Y.Y."/>
            <person name="Qi Y."/>
            <person name="Fu T."/>
            <person name="Tang G.D."/>
            <person name="Zhang D."/>
            <person name="Sun W.H."/>
            <person name="Liu D.K."/>
            <person name="Li Y."/>
            <person name="Chen G.Z."/>
            <person name="Liu X.D."/>
            <person name="Liao X.Y."/>
            <person name="Jiang Y.T."/>
            <person name="Yu X."/>
            <person name="Hao Y."/>
            <person name="Huang J."/>
            <person name="Zhao X.W."/>
            <person name="Ke S."/>
            <person name="Chen Y.Y."/>
            <person name="Wu W.L."/>
            <person name="Hsu J.L."/>
            <person name="Lin Y.F."/>
            <person name="Huang M.D."/>
            <person name="Li C.Y."/>
            <person name="Huang L."/>
            <person name="Wang Z.W."/>
            <person name="Zhao X."/>
            <person name="Zhong W.Y."/>
            <person name="Peng D.H."/>
            <person name="Ahmad S."/>
            <person name="Lan S."/>
            <person name="Zhang J.S."/>
            <person name="Tsai W.C."/>
            <person name="Van de Peer Y."/>
            <person name="Liu Z.J."/>
        </authorList>
    </citation>
    <scope>NUCLEOTIDE SEQUENCE</scope>
    <source>
        <strain evidence="6">CP</strain>
    </source>
</reference>
<feature type="compositionally biased region" description="Basic and acidic residues" evidence="4">
    <location>
        <begin position="328"/>
        <end position="352"/>
    </location>
</feature>
<reference evidence="6" key="2">
    <citation type="submission" date="2023-06" db="EMBL/GenBank/DDBJ databases">
        <authorList>
            <person name="Ma L."/>
            <person name="Liu K.-W."/>
            <person name="Li Z."/>
            <person name="Hsiao Y.-Y."/>
            <person name="Qi Y."/>
            <person name="Fu T."/>
            <person name="Tang G."/>
            <person name="Zhang D."/>
            <person name="Sun W.-H."/>
            <person name="Liu D.-K."/>
            <person name="Li Y."/>
            <person name="Chen G.-Z."/>
            <person name="Liu X.-D."/>
            <person name="Liao X.-Y."/>
            <person name="Jiang Y.-T."/>
            <person name="Yu X."/>
            <person name="Hao Y."/>
            <person name="Huang J."/>
            <person name="Zhao X.-W."/>
            <person name="Ke S."/>
            <person name="Chen Y.-Y."/>
            <person name="Wu W.-L."/>
            <person name="Hsu J.-L."/>
            <person name="Lin Y.-F."/>
            <person name="Huang M.-D."/>
            <person name="Li C.-Y."/>
            <person name="Huang L."/>
            <person name="Wang Z.-W."/>
            <person name="Zhao X."/>
            <person name="Zhong W.-Y."/>
            <person name="Peng D.-H."/>
            <person name="Ahmad S."/>
            <person name="Lan S."/>
            <person name="Zhang J.-S."/>
            <person name="Tsai W.-C."/>
            <person name="Van De Peer Y."/>
            <person name="Liu Z.-J."/>
        </authorList>
    </citation>
    <scope>NUCLEOTIDE SEQUENCE</scope>
    <source>
        <strain evidence="6">CP</strain>
        <tissue evidence="6">Leaves</tissue>
    </source>
</reference>
<comment type="similarity">
    <text evidence="2">Belongs to the NPH3 family.</text>
</comment>
<dbReference type="AlphaFoldDB" id="A0AAV9ESK2"/>
<evidence type="ECO:0000256" key="4">
    <source>
        <dbReference type="SAM" id="MobiDB-lite"/>
    </source>
</evidence>
<evidence type="ECO:0000256" key="2">
    <source>
        <dbReference type="PROSITE-ProRule" id="PRU00982"/>
    </source>
</evidence>
<evidence type="ECO:0000259" key="5">
    <source>
        <dbReference type="PROSITE" id="PS51649"/>
    </source>
</evidence>
<feature type="region of interest" description="Disordered" evidence="4">
    <location>
        <begin position="368"/>
        <end position="405"/>
    </location>
</feature>
<feature type="coiled-coil region" evidence="3">
    <location>
        <begin position="277"/>
        <end position="318"/>
    </location>
</feature>
<feature type="region of interest" description="Disordered" evidence="4">
    <location>
        <begin position="325"/>
        <end position="352"/>
    </location>
</feature>
<dbReference type="InterPro" id="IPR043454">
    <property type="entry name" value="NPH3/RPT2-like"/>
</dbReference>
<dbReference type="EMBL" id="JAUJYO010000005">
    <property type="protein sequence ID" value="KAK1315753.1"/>
    <property type="molecule type" value="Genomic_DNA"/>
</dbReference>
<accession>A0AAV9ESK2</accession>
<keyword evidence="3" id="KW-0175">Coiled coil</keyword>